<dbReference type="InterPro" id="IPR036249">
    <property type="entry name" value="Thioredoxin-like_sf"/>
</dbReference>
<dbReference type="SUPFAM" id="SSF52833">
    <property type="entry name" value="Thioredoxin-like"/>
    <property type="match status" value="1"/>
</dbReference>
<proteinExistence type="inferred from homology"/>
<accession>A0A7S2AD48</accession>
<dbReference type="Gene3D" id="3.40.30.10">
    <property type="entry name" value="Glutaredoxin"/>
    <property type="match status" value="1"/>
</dbReference>
<dbReference type="AlphaFoldDB" id="A0A7S2AD48"/>
<evidence type="ECO:0000313" key="4">
    <source>
        <dbReference type="EMBL" id="CAD9364565.1"/>
    </source>
</evidence>
<organism evidence="4">
    <name type="scientific">Alexandrium andersonii</name>
    <dbReference type="NCBI Taxonomy" id="327968"/>
    <lineage>
        <taxon>Eukaryota</taxon>
        <taxon>Sar</taxon>
        <taxon>Alveolata</taxon>
        <taxon>Dinophyceae</taxon>
        <taxon>Gonyaulacales</taxon>
        <taxon>Pyrocystaceae</taxon>
        <taxon>Alexandrium</taxon>
    </lineage>
</organism>
<evidence type="ECO:0000256" key="2">
    <source>
        <dbReference type="ARBA" id="ARBA00022729"/>
    </source>
</evidence>
<dbReference type="PANTHER" id="PTHR45672">
    <property type="entry name" value="PROTEIN DISULFIDE-ISOMERASE C17H9.14C-RELATED"/>
    <property type="match status" value="1"/>
</dbReference>
<name>A0A7S2AD48_9DINO</name>
<keyword evidence="2" id="KW-0732">Signal</keyword>
<dbReference type="PANTHER" id="PTHR45672:SF3">
    <property type="entry name" value="THIOREDOXIN DOMAIN-CONTAINING PROTEIN 5"/>
    <property type="match status" value="1"/>
</dbReference>
<feature type="coiled-coil region" evidence="3">
    <location>
        <begin position="73"/>
        <end position="137"/>
    </location>
</feature>
<evidence type="ECO:0008006" key="5">
    <source>
        <dbReference type="Google" id="ProtNLM"/>
    </source>
</evidence>
<dbReference type="InterPro" id="IPR051063">
    <property type="entry name" value="PDI"/>
</dbReference>
<reference evidence="4" key="1">
    <citation type="submission" date="2021-01" db="EMBL/GenBank/DDBJ databases">
        <authorList>
            <person name="Corre E."/>
            <person name="Pelletier E."/>
            <person name="Niang G."/>
            <person name="Scheremetjew M."/>
            <person name="Finn R."/>
            <person name="Kale V."/>
            <person name="Holt S."/>
            <person name="Cochrane G."/>
            <person name="Meng A."/>
            <person name="Brown T."/>
            <person name="Cohen L."/>
        </authorList>
    </citation>
    <scope>NUCLEOTIDE SEQUENCE</scope>
    <source>
        <strain evidence="4">CCMP2222</strain>
    </source>
</reference>
<keyword evidence="3" id="KW-0175">Coiled coil</keyword>
<comment type="similarity">
    <text evidence="1">Belongs to the protein disulfide isomerase family.</text>
</comment>
<dbReference type="GO" id="GO:0006457">
    <property type="term" value="P:protein folding"/>
    <property type="evidence" value="ECO:0007669"/>
    <property type="project" value="TreeGrafter"/>
</dbReference>
<dbReference type="GO" id="GO:0005783">
    <property type="term" value="C:endoplasmic reticulum"/>
    <property type="evidence" value="ECO:0007669"/>
    <property type="project" value="TreeGrafter"/>
</dbReference>
<dbReference type="GO" id="GO:0003756">
    <property type="term" value="F:protein disulfide isomerase activity"/>
    <property type="evidence" value="ECO:0007669"/>
    <property type="project" value="TreeGrafter"/>
</dbReference>
<evidence type="ECO:0000256" key="3">
    <source>
        <dbReference type="SAM" id="Coils"/>
    </source>
</evidence>
<evidence type="ECO:0000256" key="1">
    <source>
        <dbReference type="ARBA" id="ARBA00006347"/>
    </source>
</evidence>
<protein>
    <recommendedName>
        <fullName evidence="5">Thioredoxin domain-containing protein</fullName>
    </recommendedName>
</protein>
<dbReference type="EMBL" id="HBGQ01001868">
    <property type="protein sequence ID" value="CAD9364565.1"/>
    <property type="molecule type" value="Transcribed_RNA"/>
</dbReference>
<gene>
    <name evidence="4" type="ORF">AAND1436_LOCUS1023</name>
</gene>
<sequence length="160" mass="17703">MDDFKGSPTALVADVDCTTEGKDLCEKHGVKGFPSIKWGDPDALEDYDGGRDYDSLKKFAKENIMPLCSPANMDLCDEDKKKAIAELQALSAEELTAKIEAKQKEQKEAEEEFETEVKALQEKYQQLSKEKDEKIAAVKASGLSLMVSVQSHAKKAKTEL</sequence>